<gene>
    <name evidence="2" type="ORF">HNR07_003524</name>
</gene>
<dbReference type="InterPro" id="IPR029039">
    <property type="entry name" value="Flavoprotein-like_sf"/>
</dbReference>
<evidence type="ECO:0000313" key="2">
    <source>
        <dbReference type="EMBL" id="MBB5492387.1"/>
    </source>
</evidence>
<sequence length="195" mass="20555">MAERVVLGICGSLRQGSYNAALLRLAERVRPELRVVGADLAGRLPLFNPDLENDEQAWPEAVREFRARVSEADGALIATPEYAHGPAGVTKNAIDWLVGSGGLVGKPTVLMSASPGQAGGMRAHTPLMPTLTLLGAVLVDCVVVSRAGARTNASGEYDEPAVVERMALAMGKFADALSYADRKNTGLPDVRSFKG</sequence>
<proteinExistence type="predicted"/>
<name>A0A840WL49_9ACTN</name>
<dbReference type="GO" id="GO:0010181">
    <property type="term" value="F:FMN binding"/>
    <property type="evidence" value="ECO:0007669"/>
    <property type="project" value="TreeGrafter"/>
</dbReference>
<feature type="domain" description="NADPH-dependent FMN reductase-like" evidence="1">
    <location>
        <begin position="6"/>
        <end position="144"/>
    </location>
</feature>
<evidence type="ECO:0000313" key="3">
    <source>
        <dbReference type="Proteomes" id="UP000579647"/>
    </source>
</evidence>
<dbReference type="EMBL" id="JACHDO010000001">
    <property type="protein sequence ID" value="MBB5492387.1"/>
    <property type="molecule type" value="Genomic_DNA"/>
</dbReference>
<dbReference type="GO" id="GO:0016491">
    <property type="term" value="F:oxidoreductase activity"/>
    <property type="evidence" value="ECO:0007669"/>
    <property type="project" value="InterPro"/>
</dbReference>
<evidence type="ECO:0000259" key="1">
    <source>
        <dbReference type="Pfam" id="PF03358"/>
    </source>
</evidence>
<protein>
    <submittedName>
        <fullName evidence="2">NAD(P)H-dependent FMN reductase</fullName>
    </submittedName>
</protein>
<dbReference type="PANTHER" id="PTHR30543:SF21">
    <property type="entry name" value="NAD(P)H-DEPENDENT FMN REDUCTASE LOT6"/>
    <property type="match status" value="1"/>
</dbReference>
<keyword evidence="3" id="KW-1185">Reference proteome</keyword>
<dbReference type="Pfam" id="PF03358">
    <property type="entry name" value="FMN_red"/>
    <property type="match status" value="1"/>
</dbReference>
<dbReference type="RefSeq" id="WP_184365854.1">
    <property type="nucleotide sequence ID" value="NZ_BAAAKM010000050.1"/>
</dbReference>
<dbReference type="SUPFAM" id="SSF52218">
    <property type="entry name" value="Flavoproteins"/>
    <property type="match status" value="1"/>
</dbReference>
<dbReference type="Gene3D" id="3.40.50.360">
    <property type="match status" value="1"/>
</dbReference>
<dbReference type="GO" id="GO:0005829">
    <property type="term" value="C:cytosol"/>
    <property type="evidence" value="ECO:0007669"/>
    <property type="project" value="TreeGrafter"/>
</dbReference>
<reference evidence="2 3" key="1">
    <citation type="submission" date="2020-08" db="EMBL/GenBank/DDBJ databases">
        <title>Sequencing the genomes of 1000 actinobacteria strains.</title>
        <authorList>
            <person name="Klenk H.-P."/>
        </authorList>
    </citation>
    <scope>NUCLEOTIDE SEQUENCE [LARGE SCALE GENOMIC DNA]</scope>
    <source>
        <strain evidence="2 3">DSM 44598</strain>
    </source>
</reference>
<dbReference type="InterPro" id="IPR005025">
    <property type="entry name" value="FMN_Rdtase-like_dom"/>
</dbReference>
<dbReference type="PANTHER" id="PTHR30543">
    <property type="entry name" value="CHROMATE REDUCTASE"/>
    <property type="match status" value="1"/>
</dbReference>
<accession>A0A840WL49</accession>
<comment type="caution">
    <text evidence="2">The sequence shown here is derived from an EMBL/GenBank/DDBJ whole genome shotgun (WGS) entry which is preliminary data.</text>
</comment>
<dbReference type="AlphaFoldDB" id="A0A840WL49"/>
<organism evidence="2 3">
    <name type="scientific">Nocardiopsis metallicus</name>
    <dbReference type="NCBI Taxonomy" id="179819"/>
    <lineage>
        <taxon>Bacteria</taxon>
        <taxon>Bacillati</taxon>
        <taxon>Actinomycetota</taxon>
        <taxon>Actinomycetes</taxon>
        <taxon>Streptosporangiales</taxon>
        <taxon>Nocardiopsidaceae</taxon>
        <taxon>Nocardiopsis</taxon>
    </lineage>
</organism>
<dbReference type="InterPro" id="IPR050712">
    <property type="entry name" value="NAD(P)H-dep_reductase"/>
</dbReference>
<dbReference type="Proteomes" id="UP000579647">
    <property type="component" value="Unassembled WGS sequence"/>
</dbReference>